<evidence type="ECO:0000313" key="1">
    <source>
        <dbReference type="EMBL" id="CAB0031959.1"/>
    </source>
</evidence>
<keyword evidence="2" id="KW-1185">Reference proteome</keyword>
<dbReference type="AlphaFoldDB" id="A0A6H5I3I3"/>
<proteinExistence type="predicted"/>
<accession>A0A6H5I3I3</accession>
<evidence type="ECO:0000313" key="2">
    <source>
        <dbReference type="Proteomes" id="UP000479190"/>
    </source>
</evidence>
<gene>
    <name evidence="1" type="ORF">TBRA_LOCUS3913</name>
</gene>
<name>A0A6H5I3I3_9HYME</name>
<organism evidence="1 2">
    <name type="scientific">Trichogramma brassicae</name>
    <dbReference type="NCBI Taxonomy" id="86971"/>
    <lineage>
        <taxon>Eukaryota</taxon>
        <taxon>Metazoa</taxon>
        <taxon>Ecdysozoa</taxon>
        <taxon>Arthropoda</taxon>
        <taxon>Hexapoda</taxon>
        <taxon>Insecta</taxon>
        <taxon>Pterygota</taxon>
        <taxon>Neoptera</taxon>
        <taxon>Endopterygota</taxon>
        <taxon>Hymenoptera</taxon>
        <taxon>Apocrita</taxon>
        <taxon>Proctotrupomorpha</taxon>
        <taxon>Chalcidoidea</taxon>
        <taxon>Trichogrammatidae</taxon>
        <taxon>Trichogramma</taxon>
    </lineage>
</organism>
<dbReference type="EMBL" id="CADCXV010000661">
    <property type="protein sequence ID" value="CAB0031959.1"/>
    <property type="molecule type" value="Genomic_DNA"/>
</dbReference>
<protein>
    <submittedName>
        <fullName evidence="1">Uncharacterized protein</fullName>
    </submittedName>
</protein>
<sequence length="132" mass="14285">MDDKPEIGNTATMHRPGYRRYGPFGALASEVAPIGASRQSPQQAGLGTGALESDCEWTPAQCIRTRSSPVSGDSPFASRRSPFAIAQLSEFAGAHARSSLPRVQYFMLLPRCYTYTRASSELWKSAATNLGQ</sequence>
<dbReference type="Proteomes" id="UP000479190">
    <property type="component" value="Unassembled WGS sequence"/>
</dbReference>
<reference evidence="1 2" key="1">
    <citation type="submission" date="2020-02" db="EMBL/GenBank/DDBJ databases">
        <authorList>
            <person name="Ferguson B K."/>
        </authorList>
    </citation>
    <scope>NUCLEOTIDE SEQUENCE [LARGE SCALE GENOMIC DNA]</scope>
</reference>